<evidence type="ECO:0000313" key="1">
    <source>
        <dbReference type="EMBL" id="CAK0844354.1"/>
    </source>
</evidence>
<dbReference type="EMBL" id="CAUYUJ010014657">
    <property type="protein sequence ID" value="CAK0844354.1"/>
    <property type="molecule type" value="Genomic_DNA"/>
</dbReference>
<keyword evidence="3" id="KW-1185">Reference proteome</keyword>
<dbReference type="EMBL" id="CAUYUJ010015100">
    <property type="protein sequence ID" value="CAK0849867.1"/>
    <property type="molecule type" value="Genomic_DNA"/>
</dbReference>
<accession>A0ABN9TEZ6</accession>
<organism evidence="1 3">
    <name type="scientific">Prorocentrum cordatum</name>
    <dbReference type="NCBI Taxonomy" id="2364126"/>
    <lineage>
        <taxon>Eukaryota</taxon>
        <taxon>Sar</taxon>
        <taxon>Alveolata</taxon>
        <taxon>Dinophyceae</taxon>
        <taxon>Prorocentrales</taxon>
        <taxon>Prorocentraceae</taxon>
        <taxon>Prorocentrum</taxon>
    </lineage>
</organism>
<evidence type="ECO:0000313" key="3">
    <source>
        <dbReference type="Proteomes" id="UP001189429"/>
    </source>
</evidence>
<dbReference type="Proteomes" id="UP001189429">
    <property type="component" value="Unassembled WGS sequence"/>
</dbReference>
<comment type="caution">
    <text evidence="1">The sequence shown here is derived from an EMBL/GenBank/DDBJ whole genome shotgun (WGS) entry which is preliminary data.</text>
</comment>
<gene>
    <name evidence="1" type="ORF">PCOR1329_LOCUS38458</name>
    <name evidence="2" type="ORF">PCOR1329_LOCUS42454</name>
</gene>
<name>A0ABN9TEZ6_9DINO</name>
<reference evidence="1" key="1">
    <citation type="submission" date="2023-10" db="EMBL/GenBank/DDBJ databases">
        <authorList>
            <person name="Chen Y."/>
            <person name="Shah S."/>
            <person name="Dougan E. K."/>
            <person name="Thang M."/>
            <person name="Chan C."/>
        </authorList>
    </citation>
    <scope>NUCLEOTIDE SEQUENCE [LARGE SCALE GENOMIC DNA]</scope>
</reference>
<evidence type="ECO:0000313" key="2">
    <source>
        <dbReference type="EMBL" id="CAK0849867.1"/>
    </source>
</evidence>
<feature type="non-terminal residue" evidence="1">
    <location>
        <position position="108"/>
    </location>
</feature>
<proteinExistence type="predicted"/>
<sequence>MLDQMNKAYQHNIHLCMQHIAKQQILKDEILRKKKRVVEVPNENVAKTKGIFEEPIEGDITQRAQHTMKCVEEELADDQDLDEETLAEFTTVRTKFVAKPQADASTFK</sequence>
<protein>
    <submittedName>
        <fullName evidence="1">Uncharacterized protein</fullName>
    </submittedName>
</protein>